<accession>H0EWP3</accession>
<dbReference type="EMBL" id="AGUE01000211">
    <property type="protein sequence ID" value="EHK97073.1"/>
    <property type="molecule type" value="Genomic_DNA"/>
</dbReference>
<organism evidence="2 3">
    <name type="scientific">Glarea lozoyensis (strain ATCC 74030 / MF5533)</name>
    <dbReference type="NCBI Taxonomy" id="1104152"/>
    <lineage>
        <taxon>Eukaryota</taxon>
        <taxon>Fungi</taxon>
        <taxon>Dikarya</taxon>
        <taxon>Ascomycota</taxon>
        <taxon>Pezizomycotina</taxon>
        <taxon>Leotiomycetes</taxon>
        <taxon>Helotiales</taxon>
        <taxon>Helotiaceae</taxon>
        <taxon>Glarea</taxon>
    </lineage>
</organism>
<feature type="region of interest" description="Disordered" evidence="1">
    <location>
        <begin position="23"/>
        <end position="134"/>
    </location>
</feature>
<evidence type="ECO:0000256" key="1">
    <source>
        <dbReference type="SAM" id="MobiDB-lite"/>
    </source>
</evidence>
<protein>
    <submittedName>
        <fullName evidence="2">Uncharacterized protein</fullName>
    </submittedName>
</protein>
<reference evidence="2 3" key="1">
    <citation type="journal article" date="2012" name="Eukaryot. Cell">
        <title>Genome sequence of the fungus Glarea lozoyensis: the first genome sequence of a species from the Helotiaceae family.</title>
        <authorList>
            <person name="Youssar L."/>
            <person name="Gruening B.A."/>
            <person name="Erxleben A."/>
            <person name="Guenther S."/>
            <person name="Huettel W."/>
        </authorList>
    </citation>
    <scope>NUCLEOTIDE SEQUENCE [LARGE SCALE GENOMIC DNA]</scope>
    <source>
        <strain evidence="3">ATCC 74030 / MF5533</strain>
    </source>
</reference>
<name>H0EWP3_GLAL7</name>
<dbReference type="AlphaFoldDB" id="H0EWP3"/>
<keyword evidence="3" id="KW-1185">Reference proteome</keyword>
<proteinExistence type="predicted"/>
<evidence type="ECO:0000313" key="2">
    <source>
        <dbReference type="EMBL" id="EHK97073.1"/>
    </source>
</evidence>
<comment type="caution">
    <text evidence="2">The sequence shown here is derived from an EMBL/GenBank/DDBJ whole genome shotgun (WGS) entry which is preliminary data.</text>
</comment>
<evidence type="ECO:0000313" key="3">
    <source>
        <dbReference type="Proteomes" id="UP000005446"/>
    </source>
</evidence>
<sequence length="134" mass="14469">MVRRAFELKRDDVFKGLVKIGIVADSADGADSGRDDENSTPRSQKTADHKQSRDSVKSSRQARVRQTDSASRDASTVRKSSSQTERSESTQTTQSSPFSPRSVRGGKASASAAGMSTQKPREKSAIWGAEDSFA</sequence>
<dbReference type="Proteomes" id="UP000005446">
    <property type="component" value="Unassembled WGS sequence"/>
</dbReference>
<gene>
    <name evidence="2" type="ORF">M7I_7215</name>
</gene>
<feature type="compositionally biased region" description="Polar residues" evidence="1">
    <location>
        <begin position="67"/>
        <end position="79"/>
    </location>
</feature>
<feature type="compositionally biased region" description="Basic and acidic residues" evidence="1">
    <location>
        <begin position="31"/>
        <end position="57"/>
    </location>
</feature>
<dbReference type="InParanoid" id="H0EWP3"/>
<feature type="compositionally biased region" description="Low complexity" evidence="1">
    <location>
        <begin position="80"/>
        <end position="116"/>
    </location>
</feature>
<dbReference type="HOGENOM" id="CLU_1896440_0_0_1"/>